<dbReference type="OrthoDB" id="6490266at2759"/>
<dbReference type="GO" id="GO:0070006">
    <property type="term" value="F:metalloaminopeptidase activity"/>
    <property type="evidence" value="ECO:0007669"/>
    <property type="project" value="TreeGrafter"/>
</dbReference>
<dbReference type="Gene3D" id="2.60.40.1730">
    <property type="entry name" value="tricorn interacting facor f3 domain"/>
    <property type="match status" value="1"/>
</dbReference>
<dbReference type="GO" id="GO:0043171">
    <property type="term" value="P:peptide catabolic process"/>
    <property type="evidence" value="ECO:0007669"/>
    <property type="project" value="TreeGrafter"/>
</dbReference>
<keyword evidence="4" id="KW-1185">Reference proteome</keyword>
<dbReference type="PANTHER" id="PTHR11533:SF299">
    <property type="entry name" value="AMINOPEPTIDASE"/>
    <property type="match status" value="1"/>
</dbReference>
<comment type="caution">
    <text evidence="3">The sequence shown here is derived from an EMBL/GenBank/DDBJ whole genome shotgun (WGS) entry which is preliminary data.</text>
</comment>
<name>A0A9J6FZM7_HAELO</name>
<dbReference type="InterPro" id="IPR050344">
    <property type="entry name" value="Peptidase_M1_aminopeptidases"/>
</dbReference>
<dbReference type="Pfam" id="PF17900">
    <property type="entry name" value="Peptidase_M1_N"/>
    <property type="match status" value="1"/>
</dbReference>
<dbReference type="AlphaFoldDB" id="A0A9J6FZM7"/>
<dbReference type="InterPro" id="IPR045357">
    <property type="entry name" value="Aminopeptidase_N-like_N"/>
</dbReference>
<evidence type="ECO:0000256" key="1">
    <source>
        <dbReference type="SAM" id="MobiDB-lite"/>
    </source>
</evidence>
<feature type="domain" description="Aminopeptidase N-like N-terminal" evidence="2">
    <location>
        <begin position="165"/>
        <end position="357"/>
    </location>
</feature>
<dbReference type="GO" id="GO:0005737">
    <property type="term" value="C:cytoplasm"/>
    <property type="evidence" value="ECO:0007669"/>
    <property type="project" value="TreeGrafter"/>
</dbReference>
<dbReference type="VEuPathDB" id="VectorBase:HLOH_058703"/>
<dbReference type="SUPFAM" id="SSF63737">
    <property type="entry name" value="Leukotriene A4 hydrolase N-terminal domain"/>
    <property type="match status" value="1"/>
</dbReference>
<dbReference type="InterPro" id="IPR042097">
    <property type="entry name" value="Aminopeptidase_N-like_N_sf"/>
</dbReference>
<reference evidence="3 4" key="1">
    <citation type="journal article" date="2020" name="Cell">
        <title>Large-Scale Comparative Analyses of Tick Genomes Elucidate Their Genetic Diversity and Vector Capacities.</title>
        <authorList>
            <consortium name="Tick Genome and Microbiome Consortium (TIGMIC)"/>
            <person name="Jia N."/>
            <person name="Wang J."/>
            <person name="Shi W."/>
            <person name="Du L."/>
            <person name="Sun Y."/>
            <person name="Zhan W."/>
            <person name="Jiang J.F."/>
            <person name="Wang Q."/>
            <person name="Zhang B."/>
            <person name="Ji P."/>
            <person name="Bell-Sakyi L."/>
            <person name="Cui X.M."/>
            <person name="Yuan T.T."/>
            <person name="Jiang B.G."/>
            <person name="Yang W.F."/>
            <person name="Lam T.T."/>
            <person name="Chang Q.C."/>
            <person name="Ding S.J."/>
            <person name="Wang X.J."/>
            <person name="Zhu J.G."/>
            <person name="Ruan X.D."/>
            <person name="Zhao L."/>
            <person name="Wei J.T."/>
            <person name="Ye R.Z."/>
            <person name="Que T.C."/>
            <person name="Du C.H."/>
            <person name="Zhou Y.H."/>
            <person name="Cheng J.X."/>
            <person name="Dai P.F."/>
            <person name="Guo W.B."/>
            <person name="Han X.H."/>
            <person name="Huang E.J."/>
            <person name="Li L.F."/>
            <person name="Wei W."/>
            <person name="Gao Y.C."/>
            <person name="Liu J.Z."/>
            <person name="Shao H.Z."/>
            <person name="Wang X."/>
            <person name="Wang C.C."/>
            <person name="Yang T.C."/>
            <person name="Huo Q.B."/>
            <person name="Li W."/>
            <person name="Chen H.Y."/>
            <person name="Chen S.E."/>
            <person name="Zhou L.G."/>
            <person name="Ni X.B."/>
            <person name="Tian J.H."/>
            <person name="Sheng Y."/>
            <person name="Liu T."/>
            <person name="Pan Y.S."/>
            <person name="Xia L.Y."/>
            <person name="Li J."/>
            <person name="Zhao F."/>
            <person name="Cao W.C."/>
        </authorList>
    </citation>
    <scope>NUCLEOTIDE SEQUENCE [LARGE SCALE GENOMIC DNA]</scope>
    <source>
        <strain evidence="3">HaeL-2018</strain>
    </source>
</reference>
<organism evidence="3 4">
    <name type="scientific">Haemaphysalis longicornis</name>
    <name type="common">Bush tick</name>
    <dbReference type="NCBI Taxonomy" id="44386"/>
    <lineage>
        <taxon>Eukaryota</taxon>
        <taxon>Metazoa</taxon>
        <taxon>Ecdysozoa</taxon>
        <taxon>Arthropoda</taxon>
        <taxon>Chelicerata</taxon>
        <taxon>Arachnida</taxon>
        <taxon>Acari</taxon>
        <taxon>Parasitiformes</taxon>
        <taxon>Ixodida</taxon>
        <taxon>Ixodoidea</taxon>
        <taxon>Ixodidae</taxon>
        <taxon>Haemaphysalinae</taxon>
        <taxon>Haemaphysalis</taxon>
    </lineage>
</organism>
<feature type="region of interest" description="Disordered" evidence="1">
    <location>
        <begin position="114"/>
        <end position="145"/>
    </location>
</feature>
<dbReference type="Proteomes" id="UP000821853">
    <property type="component" value="Chromosome 2"/>
</dbReference>
<gene>
    <name evidence="3" type="ORF">HPB48_010624</name>
</gene>
<dbReference type="GO" id="GO:0006508">
    <property type="term" value="P:proteolysis"/>
    <property type="evidence" value="ECO:0007669"/>
    <property type="project" value="TreeGrafter"/>
</dbReference>
<proteinExistence type="predicted"/>
<accession>A0A9J6FZM7</accession>
<dbReference type="EMBL" id="JABSTR010000004">
    <property type="protein sequence ID" value="KAH9368195.1"/>
    <property type="molecule type" value="Genomic_DNA"/>
</dbReference>
<evidence type="ECO:0000313" key="4">
    <source>
        <dbReference type="Proteomes" id="UP000821853"/>
    </source>
</evidence>
<sequence>MASIKTTDQTCAEEVTIGLATSAHPHSIMTDSQEACRQFIGGRICRQALHIIANHPAEGAQIIWFRVIRDRPGERLRARAGRFPAVKPDYPPFLSRDSDMTRVPKPADWAPIPVRRGGVARGFSDGSDGDPGPNPVAQPGYSPEDDYVPPTRSDFVEKLPPHLEPLHYDLMIKVVLDANRDQTFMLGDTYYLGRAVLLLLCVRPTRTLYLHAAGLTIKEQQTTLVRESDKTFVGIGRMAVNDQLEMLKVETDRPLATNETYSLSLEFAGPIKAVPRGLFKADLKSDDEHFTVVTTQFMPTHARRVFPCFDEPSFRATFDLAIVRPTNYRSFSNMPVVKSEGRSRYFVADYFERSPRMQPTTWDSLLHHT</sequence>
<evidence type="ECO:0000313" key="3">
    <source>
        <dbReference type="EMBL" id="KAH9368195.1"/>
    </source>
</evidence>
<protein>
    <recommendedName>
        <fullName evidence="2">Aminopeptidase N-like N-terminal domain-containing protein</fullName>
    </recommendedName>
</protein>
<dbReference type="GO" id="GO:0008270">
    <property type="term" value="F:zinc ion binding"/>
    <property type="evidence" value="ECO:0007669"/>
    <property type="project" value="TreeGrafter"/>
</dbReference>
<dbReference type="GO" id="GO:0005615">
    <property type="term" value="C:extracellular space"/>
    <property type="evidence" value="ECO:0007669"/>
    <property type="project" value="TreeGrafter"/>
</dbReference>
<dbReference type="GO" id="GO:0016020">
    <property type="term" value="C:membrane"/>
    <property type="evidence" value="ECO:0007669"/>
    <property type="project" value="TreeGrafter"/>
</dbReference>
<evidence type="ECO:0000259" key="2">
    <source>
        <dbReference type="Pfam" id="PF17900"/>
    </source>
</evidence>
<dbReference type="GO" id="GO:0042277">
    <property type="term" value="F:peptide binding"/>
    <property type="evidence" value="ECO:0007669"/>
    <property type="project" value="TreeGrafter"/>
</dbReference>
<dbReference type="PANTHER" id="PTHR11533">
    <property type="entry name" value="PROTEASE M1 ZINC METALLOPROTEASE"/>
    <property type="match status" value="1"/>
</dbReference>